<feature type="region of interest" description="Disordered" evidence="1">
    <location>
        <begin position="1"/>
        <end position="31"/>
    </location>
</feature>
<dbReference type="InterPro" id="IPR013167">
    <property type="entry name" value="COG4_M"/>
</dbReference>
<evidence type="ECO:0000313" key="4">
    <source>
        <dbReference type="Proteomes" id="UP000315522"/>
    </source>
</evidence>
<accession>A0A559M412</accession>
<evidence type="ECO:0000256" key="1">
    <source>
        <dbReference type="SAM" id="MobiDB-lite"/>
    </source>
</evidence>
<dbReference type="Gene3D" id="1.20.58.1970">
    <property type="match status" value="1"/>
</dbReference>
<sequence length="458" mass="51365">FLPAQRGPGISRTNSPAIGGGTNGRLSEDEGVDMKEVDGLLNETAMMLGRWSLYSRFLASKCRDPETDPDEPLVMPELLIKSALSRKISARLTTPFNIMTTFFFRRSVEKAFQLDESPAGLSLNLSKPIDGNPPFIISPVDDVMYIVNTVLQRSLSTSQRDVIASVIPTIGRVLGSDFVGMIQRKMRDESYPKPVIQGGFPPEDKILSFIILINSLDIANDYIARIVTSRISPTDSSAASLADLYPFAHDATFVRNSLESLNATFSSKTGELITDGLTVLFERVVKLRLRPVVRDVFRDVDYTLTEEELDDQARQNDEDEDADVQHDLVARRFEHAWDSIMKPIQRIMTPKCFTLLLDSTAKDLAKVLDKRVWGYAGKMSAHGASRMERDFSGIIGVVARGGRYGVRDLFARVSQVCMLVNMEEEEWEAINEVEEEGEEEMAWVLTEDERKRARALVR</sequence>
<proteinExistence type="predicted"/>
<feature type="non-terminal residue" evidence="3">
    <location>
        <position position="1"/>
    </location>
</feature>
<dbReference type="PANTHER" id="PTHR24016">
    <property type="entry name" value="CONSERVED OLIGOMERIC GOLGI COMPLEX SUBUNIT 4"/>
    <property type="match status" value="1"/>
</dbReference>
<keyword evidence="4" id="KW-1185">Reference proteome</keyword>
<dbReference type="Pfam" id="PF20662">
    <property type="entry name" value="COG4_C"/>
    <property type="match status" value="1"/>
</dbReference>
<evidence type="ECO:0000259" key="2">
    <source>
        <dbReference type="SMART" id="SM00762"/>
    </source>
</evidence>
<comment type="caution">
    <text evidence="3">The sequence shown here is derived from an EMBL/GenBank/DDBJ whole genome shotgun (WGS) entry which is preliminary data.</text>
</comment>
<dbReference type="EMBL" id="QGML01002207">
    <property type="protein sequence ID" value="TVY87712.1"/>
    <property type="molecule type" value="Genomic_DNA"/>
</dbReference>
<reference evidence="3 4" key="1">
    <citation type="submission" date="2018-05" db="EMBL/GenBank/DDBJ databases">
        <title>Genome sequencing and assembly of the regulated plant pathogen Lachnellula willkommii and related sister species for the development of diagnostic species identification markers.</title>
        <authorList>
            <person name="Giroux E."/>
            <person name="Bilodeau G."/>
        </authorList>
    </citation>
    <scope>NUCLEOTIDE SEQUENCE [LARGE SCALE GENOMIC DNA]</scope>
    <source>
        <strain evidence="3 4">CBS 172.35</strain>
    </source>
</reference>
<feature type="domain" description="COG4 transport protein middle alpha-helical bundle" evidence="2">
    <location>
        <begin position="4"/>
        <end position="187"/>
    </location>
</feature>
<dbReference type="Proteomes" id="UP000315522">
    <property type="component" value="Unassembled WGS sequence"/>
</dbReference>
<dbReference type="SMART" id="SM00762">
    <property type="entry name" value="Cog4"/>
    <property type="match status" value="1"/>
</dbReference>
<dbReference type="Pfam" id="PF08318">
    <property type="entry name" value="COG4_m"/>
    <property type="match status" value="1"/>
</dbReference>
<protein>
    <submittedName>
        <fullName evidence="3">Conserved oligomeric Golgi complex subunit</fullName>
    </submittedName>
</protein>
<dbReference type="PANTHER" id="PTHR24016:SF0">
    <property type="entry name" value="CONSERVED OLIGOMERIC GOLGI COMPLEX SUBUNIT 4"/>
    <property type="match status" value="1"/>
</dbReference>
<name>A0A559M412_9HELO</name>
<dbReference type="AlphaFoldDB" id="A0A559M412"/>
<organism evidence="3 4">
    <name type="scientific">Lachnellula willkommii</name>
    <dbReference type="NCBI Taxonomy" id="215461"/>
    <lineage>
        <taxon>Eukaryota</taxon>
        <taxon>Fungi</taxon>
        <taxon>Dikarya</taxon>
        <taxon>Ascomycota</taxon>
        <taxon>Pezizomycotina</taxon>
        <taxon>Leotiomycetes</taxon>
        <taxon>Helotiales</taxon>
        <taxon>Lachnaceae</taxon>
        <taxon>Lachnellula</taxon>
    </lineage>
</organism>
<dbReference type="InterPro" id="IPR048684">
    <property type="entry name" value="COG4_C"/>
</dbReference>
<evidence type="ECO:0000313" key="3">
    <source>
        <dbReference type="EMBL" id="TVY87712.1"/>
    </source>
</evidence>
<dbReference type="InterPro" id="IPR048682">
    <property type="entry name" value="COG4"/>
</dbReference>
<gene>
    <name evidence="3" type="primary">COG4</name>
    <name evidence="3" type="ORF">LAWI1_G005412</name>
</gene>